<dbReference type="Pfam" id="PF00012">
    <property type="entry name" value="HSP70"/>
    <property type="match status" value="1"/>
</dbReference>
<dbReference type="SUPFAM" id="SSF100920">
    <property type="entry name" value="Heat shock protein 70kD (HSP70), peptide-binding domain"/>
    <property type="match status" value="1"/>
</dbReference>
<evidence type="ECO:0000256" key="1">
    <source>
        <dbReference type="ARBA" id="ARBA00022741"/>
    </source>
</evidence>
<dbReference type="AlphaFoldDB" id="X0X7W2"/>
<keyword evidence="1" id="KW-0547">Nucleotide-binding</keyword>
<feature type="non-terminal residue" evidence="3">
    <location>
        <position position="254"/>
    </location>
</feature>
<dbReference type="InterPro" id="IPR029047">
    <property type="entry name" value="HSP70_peptide-bd_sf"/>
</dbReference>
<dbReference type="Gene3D" id="1.20.1270.10">
    <property type="match status" value="1"/>
</dbReference>
<comment type="caution">
    <text evidence="3">The sequence shown here is derived from an EMBL/GenBank/DDBJ whole genome shotgun (WGS) entry which is preliminary data.</text>
</comment>
<accession>X0X7W2</accession>
<organism evidence="3">
    <name type="scientific">marine sediment metagenome</name>
    <dbReference type="NCBI Taxonomy" id="412755"/>
    <lineage>
        <taxon>unclassified sequences</taxon>
        <taxon>metagenomes</taxon>
        <taxon>ecological metagenomes</taxon>
    </lineage>
</organism>
<name>X0X7W2_9ZZZZ</name>
<gene>
    <name evidence="3" type="ORF">S01H1_61106</name>
</gene>
<evidence type="ECO:0008006" key="4">
    <source>
        <dbReference type="Google" id="ProtNLM"/>
    </source>
</evidence>
<protein>
    <recommendedName>
        <fullName evidence="4">Molecular chaperone DnaK</fullName>
    </recommendedName>
</protein>
<dbReference type="GO" id="GO:0140662">
    <property type="term" value="F:ATP-dependent protein folding chaperone"/>
    <property type="evidence" value="ECO:0007669"/>
    <property type="project" value="InterPro"/>
</dbReference>
<dbReference type="PRINTS" id="PR00301">
    <property type="entry name" value="HEATSHOCK70"/>
</dbReference>
<keyword evidence="2" id="KW-0067">ATP-binding</keyword>
<dbReference type="InterPro" id="IPR029048">
    <property type="entry name" value="HSP70_C_sf"/>
</dbReference>
<proteinExistence type="predicted"/>
<dbReference type="GO" id="GO:0005524">
    <property type="term" value="F:ATP binding"/>
    <property type="evidence" value="ECO:0007669"/>
    <property type="project" value="UniProtKB-KW"/>
</dbReference>
<dbReference type="InterPro" id="IPR013126">
    <property type="entry name" value="Hsp_70_fam"/>
</dbReference>
<feature type="non-terminal residue" evidence="3">
    <location>
        <position position="1"/>
    </location>
</feature>
<dbReference type="Gene3D" id="2.60.34.10">
    <property type="entry name" value="Substrate Binding Domain Of DNAk, Chain A, domain 1"/>
    <property type="match status" value="1"/>
</dbReference>
<evidence type="ECO:0000313" key="3">
    <source>
        <dbReference type="EMBL" id="GAG31462.1"/>
    </source>
</evidence>
<reference evidence="3" key="1">
    <citation type="journal article" date="2014" name="Front. Microbiol.">
        <title>High frequency of phylogenetically diverse reductive dehalogenase-homologous genes in deep subseafloor sedimentary metagenomes.</title>
        <authorList>
            <person name="Kawai M."/>
            <person name="Futagami T."/>
            <person name="Toyoda A."/>
            <person name="Takaki Y."/>
            <person name="Nishi S."/>
            <person name="Hori S."/>
            <person name="Arai W."/>
            <person name="Tsubouchi T."/>
            <person name="Morono Y."/>
            <person name="Uchiyama I."/>
            <person name="Ito T."/>
            <person name="Fujiyama A."/>
            <person name="Inagaki F."/>
            <person name="Takami H."/>
        </authorList>
    </citation>
    <scope>NUCLEOTIDE SEQUENCE</scope>
    <source>
        <strain evidence="3">Expedition CK06-06</strain>
    </source>
</reference>
<dbReference type="FunFam" id="2.60.34.10:FF:000014">
    <property type="entry name" value="Chaperone protein DnaK HSP70"/>
    <property type="match status" value="1"/>
</dbReference>
<dbReference type="PANTHER" id="PTHR19375">
    <property type="entry name" value="HEAT SHOCK PROTEIN 70KDA"/>
    <property type="match status" value="1"/>
</dbReference>
<dbReference type="EMBL" id="BARS01040050">
    <property type="protein sequence ID" value="GAG31462.1"/>
    <property type="molecule type" value="Genomic_DNA"/>
</dbReference>
<evidence type="ECO:0000256" key="2">
    <source>
        <dbReference type="ARBA" id="ARBA00022840"/>
    </source>
</evidence>
<dbReference type="SUPFAM" id="SSF100934">
    <property type="entry name" value="Heat shock protein 70kD (HSP70), C-terminal subdomain"/>
    <property type="match status" value="1"/>
</dbReference>
<sequence>ALKNYFQKEPTKELNPDECVALGAAVQAAILVGDVKDILLLDVTPLTLGIETLGAVFTQLIERNTTIPTKKSQIFSTAADNQPSVEIHVLQGERKMAAGNITLGRFQLVGIPPAPRGIPQIEVTFDIDANGIANVSAKDLGTGNEQKITIKGDSGLSDKDFQRMVDEAAKFEEEDSKRLAEAEAHNKANSLVYQSEKLIKDLGDQLDSNLRSNAESLIEQLKTVLQSGVVEEINKKCEELEKVTHELARANSGL</sequence>
<dbReference type="Gene3D" id="3.30.420.40">
    <property type="match status" value="2"/>
</dbReference>